<feature type="compositionally biased region" description="Low complexity" evidence="1">
    <location>
        <begin position="97"/>
        <end position="108"/>
    </location>
</feature>
<dbReference type="OrthoDB" id="10633423at2759"/>
<protein>
    <submittedName>
        <fullName evidence="2">Uncharacterized protein</fullName>
    </submittedName>
</protein>
<dbReference type="EMBL" id="CM009751">
    <property type="protein sequence ID" value="PUZ66390.1"/>
    <property type="molecule type" value="Genomic_DNA"/>
</dbReference>
<evidence type="ECO:0000313" key="3">
    <source>
        <dbReference type="Proteomes" id="UP000244336"/>
    </source>
</evidence>
<organism evidence="2 3">
    <name type="scientific">Panicum hallii var. hallii</name>
    <dbReference type="NCBI Taxonomy" id="1504633"/>
    <lineage>
        <taxon>Eukaryota</taxon>
        <taxon>Viridiplantae</taxon>
        <taxon>Streptophyta</taxon>
        <taxon>Embryophyta</taxon>
        <taxon>Tracheophyta</taxon>
        <taxon>Spermatophyta</taxon>
        <taxon>Magnoliopsida</taxon>
        <taxon>Liliopsida</taxon>
        <taxon>Poales</taxon>
        <taxon>Poaceae</taxon>
        <taxon>PACMAD clade</taxon>
        <taxon>Panicoideae</taxon>
        <taxon>Panicodae</taxon>
        <taxon>Paniceae</taxon>
        <taxon>Panicinae</taxon>
        <taxon>Panicum</taxon>
        <taxon>Panicum sect. Panicum</taxon>
    </lineage>
</organism>
<reference evidence="2 3" key="1">
    <citation type="submission" date="2018-04" db="EMBL/GenBank/DDBJ databases">
        <title>WGS assembly of Panicum hallii var. hallii HAL2.</title>
        <authorList>
            <person name="Lovell J."/>
            <person name="Jenkins J."/>
            <person name="Lowry D."/>
            <person name="Mamidi S."/>
            <person name="Sreedasyam A."/>
            <person name="Weng X."/>
            <person name="Barry K."/>
            <person name="Bonette J."/>
            <person name="Campitelli B."/>
            <person name="Daum C."/>
            <person name="Gordon S."/>
            <person name="Gould B."/>
            <person name="Lipzen A."/>
            <person name="MacQueen A."/>
            <person name="Palacio-Mejia J."/>
            <person name="Plott C."/>
            <person name="Shakirov E."/>
            <person name="Shu S."/>
            <person name="Yoshinaga Y."/>
            <person name="Zane M."/>
            <person name="Rokhsar D."/>
            <person name="Grimwood J."/>
            <person name="Schmutz J."/>
            <person name="Juenger T."/>
        </authorList>
    </citation>
    <scope>NUCLEOTIDE SEQUENCE [LARGE SCALE GENOMIC DNA]</scope>
    <source>
        <strain evidence="3">cv. HAL2</strain>
    </source>
</reference>
<dbReference type="AlphaFoldDB" id="A0A2T7EEY5"/>
<gene>
    <name evidence="2" type="ORF">GQ55_3G303900</name>
</gene>
<proteinExistence type="predicted"/>
<evidence type="ECO:0000313" key="2">
    <source>
        <dbReference type="EMBL" id="PUZ66390.1"/>
    </source>
</evidence>
<dbReference type="Gramene" id="PUZ66390">
    <property type="protein sequence ID" value="PUZ66390"/>
    <property type="gene ID" value="GQ55_3G303900"/>
</dbReference>
<accession>A0A2T7EEY5</accession>
<keyword evidence="3" id="KW-1185">Reference proteome</keyword>
<name>A0A2T7EEY5_9POAL</name>
<feature type="region of interest" description="Disordered" evidence="1">
    <location>
        <begin position="70"/>
        <end position="123"/>
    </location>
</feature>
<sequence>MTVARQSGHVAWSRSHAPTQSAWNRCPHRGRLRAESPSRSSTMHTAHSGAFFPPPSASALLEYTYTGRADATSSRARAAGASRRRRRWDAHGEATGSSPSSVSSDAESPPFPEKNRQKKKKMRTITSTLMPTTKAVSTAPCGAQWPLVSSTSGAGAAAAGLRLPNPSVDMASAPTRWFRTAPTAESSCQWCA</sequence>
<feature type="region of interest" description="Disordered" evidence="1">
    <location>
        <begin position="1"/>
        <end position="53"/>
    </location>
</feature>
<dbReference type="Proteomes" id="UP000244336">
    <property type="component" value="Chromosome 3"/>
</dbReference>
<evidence type="ECO:0000256" key="1">
    <source>
        <dbReference type="SAM" id="MobiDB-lite"/>
    </source>
</evidence>
<feature type="compositionally biased region" description="Low complexity" evidence="1">
    <location>
        <begin position="70"/>
        <end position="81"/>
    </location>
</feature>